<dbReference type="SUPFAM" id="SSF56425">
    <property type="entry name" value="Succinate dehydrogenase/fumarate reductase flavoprotein, catalytic domain"/>
    <property type="match status" value="1"/>
</dbReference>
<evidence type="ECO:0000256" key="1">
    <source>
        <dbReference type="ARBA" id="ARBA00022630"/>
    </source>
</evidence>
<dbReference type="AlphaFoldDB" id="A0A1D2VFZ2"/>
<dbReference type="InterPro" id="IPR001611">
    <property type="entry name" value="Leu-rich_rpt"/>
</dbReference>
<dbReference type="GO" id="GO:0010181">
    <property type="term" value="F:FMN binding"/>
    <property type="evidence" value="ECO:0007669"/>
    <property type="project" value="InterPro"/>
</dbReference>
<evidence type="ECO:0000313" key="7">
    <source>
        <dbReference type="Proteomes" id="UP000095038"/>
    </source>
</evidence>
<comment type="cofactor">
    <cofactor evidence="4">
        <name>FAD</name>
        <dbReference type="ChEBI" id="CHEBI:57692"/>
    </cofactor>
    <text evidence="4">Binds 1 FAD per monomer.</text>
</comment>
<dbReference type="RefSeq" id="XP_020046816.1">
    <property type="nucleotide sequence ID" value="XM_020193487.1"/>
</dbReference>
<keyword evidence="1 4" id="KW-0285">Flavoprotein</keyword>
<dbReference type="OrthoDB" id="10254877at2759"/>
<dbReference type="EC" id="1.3.1.6" evidence="4"/>
<evidence type="ECO:0000259" key="5">
    <source>
        <dbReference type="Pfam" id="PF00890"/>
    </source>
</evidence>
<dbReference type="EMBL" id="KV454482">
    <property type="protein sequence ID" value="ODV60509.1"/>
    <property type="molecule type" value="Genomic_DNA"/>
</dbReference>
<dbReference type="GO" id="GO:0016156">
    <property type="term" value="F:fumarate reductase (NADH) activity"/>
    <property type="evidence" value="ECO:0007669"/>
    <property type="project" value="UniProtKB-EC"/>
</dbReference>
<feature type="domain" description="FAD-dependent oxidoreductase 2 FAD-binding" evidence="5">
    <location>
        <begin position="6"/>
        <end position="478"/>
    </location>
</feature>
<evidence type="ECO:0000256" key="2">
    <source>
        <dbReference type="ARBA" id="ARBA00022827"/>
    </source>
</evidence>
<keyword evidence="3 4" id="KW-0560">Oxidoreductase</keyword>
<sequence length="496" mass="54713">MARSNHVIVVGTGLAGLTATYELLQKKVSVTLLEKTNQFGGNSIKASSGINGVKTYQQTTLHNINDDSIDSFINDSIKSAKSLANKDLINILASNSKNAVDWLSKDLKIELNYVAQLGGHSHPRTHRGSNLPPGFAIISALKKYLENFDSINSNHNLNILKNSKVIELIKESNSNLNTNTNTNKIIGLKYLDLNSNKINSIYGPVILATGGFSADFDSEDSLLKQYRKDLLSLPSTNSAQTTGDGQKLALKVGAKLIHMDQVQIHPTGFIDIQDPLNKWKILAAEALRGVGGLLFNTQGDRFGNELLTRDKVTESIFKNFEQIGINQETDKKVLIILNESSYNKMKMNFDFYIKRGLLFKSSIRELNKQLGFSKENNKILKNLIQVNKYINGIEEDEFGRTVFSDEPFDLSQELDSSIYYGYLTPVVHFTMGGIKIDSNARVLTEDSNNHEVVLKGLYAIGEVSGGVHGANRLGGSSLLECVVFGKVAARSVSEYI</sequence>
<keyword evidence="2 4" id="KW-0274">FAD</keyword>
<feature type="non-terminal residue" evidence="6">
    <location>
        <position position="496"/>
    </location>
</feature>
<dbReference type="InterPro" id="IPR003953">
    <property type="entry name" value="FAD-dep_OxRdtase_2_FAD-bd"/>
</dbReference>
<dbReference type="InterPro" id="IPR010960">
    <property type="entry name" value="Flavocytochrome_c"/>
</dbReference>
<proteinExistence type="inferred from homology"/>
<protein>
    <recommendedName>
        <fullName evidence="4">Fumarate reductase</fullName>
        <ecNumber evidence="4">1.3.1.6</ecNumber>
    </recommendedName>
</protein>
<dbReference type="STRING" id="1344418.A0A1D2VFZ2"/>
<dbReference type="InterPro" id="IPR027477">
    <property type="entry name" value="Succ_DH/fumarate_Rdtase_cat_sf"/>
</dbReference>
<organism evidence="6 7">
    <name type="scientific">Ascoidea rubescens DSM 1968</name>
    <dbReference type="NCBI Taxonomy" id="1344418"/>
    <lineage>
        <taxon>Eukaryota</taxon>
        <taxon>Fungi</taxon>
        <taxon>Dikarya</taxon>
        <taxon>Ascomycota</taxon>
        <taxon>Saccharomycotina</taxon>
        <taxon>Saccharomycetes</taxon>
        <taxon>Ascoideaceae</taxon>
        <taxon>Ascoidea</taxon>
    </lineage>
</organism>
<dbReference type="GeneID" id="30967123"/>
<gene>
    <name evidence="6" type="ORF">ASCRUDRAFT_76483</name>
</gene>
<comment type="function">
    <text evidence="4">Irreversibly catalyzes the reduction of fumarate to succinate.</text>
</comment>
<dbReference type="PROSITE" id="PS51450">
    <property type="entry name" value="LRR"/>
    <property type="match status" value="1"/>
</dbReference>
<dbReference type="PANTHER" id="PTHR43400:SF1">
    <property type="entry name" value="FUMARATE REDUCTASE"/>
    <property type="match status" value="1"/>
</dbReference>
<dbReference type="Pfam" id="PF00890">
    <property type="entry name" value="FAD_binding_2"/>
    <property type="match status" value="1"/>
</dbReference>
<evidence type="ECO:0000256" key="4">
    <source>
        <dbReference type="RuleBase" id="RU366062"/>
    </source>
</evidence>
<dbReference type="InParanoid" id="A0A1D2VFZ2"/>
<evidence type="ECO:0000256" key="3">
    <source>
        <dbReference type="ARBA" id="ARBA00023002"/>
    </source>
</evidence>
<dbReference type="Gene3D" id="3.90.700.10">
    <property type="entry name" value="Succinate dehydrogenase/fumarate reductase flavoprotein, catalytic domain"/>
    <property type="match status" value="1"/>
</dbReference>
<dbReference type="InterPro" id="IPR036188">
    <property type="entry name" value="FAD/NAD-bd_sf"/>
</dbReference>
<accession>A0A1D2VFZ2</accession>
<keyword evidence="7" id="KW-1185">Reference proteome</keyword>
<dbReference type="FunCoup" id="A0A1D2VFZ2">
    <property type="interactions" value="65"/>
</dbReference>
<reference evidence="7" key="1">
    <citation type="submission" date="2016-05" db="EMBL/GenBank/DDBJ databases">
        <title>Comparative genomics of biotechnologically important yeasts.</title>
        <authorList>
            <consortium name="DOE Joint Genome Institute"/>
            <person name="Riley R."/>
            <person name="Haridas S."/>
            <person name="Wolfe K.H."/>
            <person name="Lopes M.R."/>
            <person name="Hittinger C.T."/>
            <person name="Goker M."/>
            <person name="Salamov A."/>
            <person name="Wisecaver J."/>
            <person name="Long T.M."/>
            <person name="Aerts A.L."/>
            <person name="Barry K."/>
            <person name="Choi C."/>
            <person name="Clum A."/>
            <person name="Coughlan A.Y."/>
            <person name="Deshpande S."/>
            <person name="Douglass A.P."/>
            <person name="Hanson S.J."/>
            <person name="Klenk H.-P."/>
            <person name="Labutti K."/>
            <person name="Lapidus A."/>
            <person name="Lindquist E."/>
            <person name="Lipzen A."/>
            <person name="Meier-Kolthoff J.P."/>
            <person name="Ohm R.A."/>
            <person name="Otillar R.P."/>
            <person name="Pangilinan J."/>
            <person name="Peng Y."/>
            <person name="Rokas A."/>
            <person name="Rosa C.A."/>
            <person name="Scheuner C."/>
            <person name="Sibirny A.A."/>
            <person name="Slot J.C."/>
            <person name="Stielow J.B."/>
            <person name="Sun H."/>
            <person name="Kurtzman C.P."/>
            <person name="Blackwell M."/>
            <person name="Grigoriev I.V."/>
            <person name="Jeffries T.W."/>
        </authorList>
    </citation>
    <scope>NUCLEOTIDE SEQUENCE [LARGE SCALE GENOMIC DNA]</scope>
    <source>
        <strain evidence="7">DSM 1968</strain>
    </source>
</reference>
<comment type="catalytic activity">
    <reaction evidence="4">
        <text>succinate + NAD(+) = fumarate + NADH + H(+)</text>
        <dbReference type="Rhea" id="RHEA:18281"/>
        <dbReference type="ChEBI" id="CHEBI:15378"/>
        <dbReference type="ChEBI" id="CHEBI:29806"/>
        <dbReference type="ChEBI" id="CHEBI:30031"/>
        <dbReference type="ChEBI" id="CHEBI:57540"/>
        <dbReference type="ChEBI" id="CHEBI:57945"/>
        <dbReference type="EC" id="1.3.1.6"/>
    </reaction>
</comment>
<dbReference type="InterPro" id="IPR050315">
    <property type="entry name" value="FAD-oxidoreductase_2"/>
</dbReference>
<dbReference type="NCBIfam" id="TIGR01813">
    <property type="entry name" value="flavo_cyto_c"/>
    <property type="match status" value="1"/>
</dbReference>
<comment type="similarity">
    <text evidence="4">Belongs to the FAD-dependent oxidoreductase 2 family. FRD/SDH subfamily.</text>
</comment>
<evidence type="ECO:0000313" key="6">
    <source>
        <dbReference type="EMBL" id="ODV60509.1"/>
    </source>
</evidence>
<dbReference type="SUPFAM" id="SSF51905">
    <property type="entry name" value="FAD/NAD(P)-binding domain"/>
    <property type="match status" value="1"/>
</dbReference>
<dbReference type="Gene3D" id="3.50.50.60">
    <property type="entry name" value="FAD/NAD(P)-binding domain"/>
    <property type="match status" value="1"/>
</dbReference>
<dbReference type="Proteomes" id="UP000095038">
    <property type="component" value="Unassembled WGS sequence"/>
</dbReference>
<dbReference type="PANTHER" id="PTHR43400">
    <property type="entry name" value="FUMARATE REDUCTASE"/>
    <property type="match status" value="1"/>
</dbReference>
<name>A0A1D2VFZ2_9ASCO</name>